<feature type="compositionally biased region" description="Low complexity" evidence="1">
    <location>
        <begin position="477"/>
        <end position="491"/>
    </location>
</feature>
<dbReference type="Pfam" id="PF07287">
    <property type="entry name" value="AtuA"/>
    <property type="match status" value="1"/>
</dbReference>
<dbReference type="EMBL" id="CP010537">
    <property type="protein sequence ID" value="AJG23386.1"/>
    <property type="molecule type" value="Genomic_DNA"/>
</dbReference>
<dbReference type="PANTHER" id="PTHR47708:SF2">
    <property type="entry name" value="SI:CH73-132F6.5"/>
    <property type="match status" value="1"/>
</dbReference>
<accession>A0A0C4YRX5</accession>
<dbReference type="GO" id="GO:0008939">
    <property type="term" value="F:nicotinate-nucleotide-dimethylbenzimidazole phosphoribosyltransferase activity"/>
    <property type="evidence" value="ECO:0007669"/>
    <property type="project" value="InterPro"/>
</dbReference>
<feature type="region of interest" description="Disordered" evidence="1">
    <location>
        <begin position="472"/>
        <end position="491"/>
    </location>
</feature>
<dbReference type="SUPFAM" id="SSF52733">
    <property type="entry name" value="Nicotinate mononucleotide:5,6-dimethylbenzimidazole phosphoribosyltransferase (CobT)"/>
    <property type="match status" value="1"/>
</dbReference>
<dbReference type="PANTHER" id="PTHR47708">
    <property type="match status" value="1"/>
</dbReference>
<evidence type="ECO:0000313" key="4">
    <source>
        <dbReference type="EMBL" id="AJG23386.1"/>
    </source>
</evidence>
<dbReference type="InterPro" id="IPR036087">
    <property type="entry name" value="Nict_dMeBzImd_PRibTrfase_sf"/>
</dbReference>
<dbReference type="KEGG" id="cbw:RR42_s1798"/>
<dbReference type="Proteomes" id="UP000031843">
    <property type="component" value="Chromosome secondary"/>
</dbReference>
<proteinExistence type="predicted"/>
<dbReference type="RefSeq" id="WP_043355173.1">
    <property type="nucleotide sequence ID" value="NZ_CP010537.1"/>
</dbReference>
<dbReference type="GO" id="GO:0016829">
    <property type="term" value="F:lyase activity"/>
    <property type="evidence" value="ECO:0007669"/>
    <property type="project" value="UniProtKB-KW"/>
</dbReference>
<evidence type="ECO:0000259" key="3">
    <source>
        <dbReference type="Pfam" id="PF23544"/>
    </source>
</evidence>
<dbReference type="InterPro" id="IPR010839">
    <property type="entry name" value="AtuA_N"/>
</dbReference>
<dbReference type="AlphaFoldDB" id="A0A0C4YRX5"/>
<organism evidence="4 5">
    <name type="scientific">Cupriavidus basilensis</name>
    <dbReference type="NCBI Taxonomy" id="68895"/>
    <lineage>
        <taxon>Bacteria</taxon>
        <taxon>Pseudomonadati</taxon>
        <taxon>Pseudomonadota</taxon>
        <taxon>Betaproteobacteria</taxon>
        <taxon>Burkholderiales</taxon>
        <taxon>Burkholderiaceae</taxon>
        <taxon>Cupriavidus</taxon>
    </lineage>
</organism>
<gene>
    <name evidence="4" type="ORF">RR42_s1798</name>
</gene>
<protein>
    <submittedName>
        <fullName evidence="4">3-hydroxy-3isohexenylglutaryl-CoA:acetate lyase</fullName>
    </submittedName>
</protein>
<dbReference type="InterPro" id="IPR056362">
    <property type="entry name" value="AtuA-like_ferredoxin_dom"/>
</dbReference>
<dbReference type="Pfam" id="PF23544">
    <property type="entry name" value="AtuA_ferredoxin"/>
    <property type="match status" value="1"/>
</dbReference>
<keyword evidence="4" id="KW-0456">Lyase</keyword>
<dbReference type="STRING" id="68895.RR42_s1798"/>
<evidence type="ECO:0000259" key="2">
    <source>
        <dbReference type="Pfam" id="PF07287"/>
    </source>
</evidence>
<feature type="domain" description="Acyclic terpene utilisation N-terminal" evidence="2">
    <location>
        <begin position="12"/>
        <end position="453"/>
    </location>
</feature>
<keyword evidence="5" id="KW-1185">Reference proteome</keyword>
<dbReference type="OrthoDB" id="9763456at2"/>
<reference evidence="4 5" key="1">
    <citation type="journal article" date="2015" name="Genome Announc.">
        <title>Complete Genome Sequence of Cupriavidus basilensis 4G11, Isolated from the Oak Ridge Field Research Center Site.</title>
        <authorList>
            <person name="Ray J."/>
            <person name="Waters R.J."/>
            <person name="Skerker J.M."/>
            <person name="Kuehl J.V."/>
            <person name="Price M.N."/>
            <person name="Huang J."/>
            <person name="Chakraborty R."/>
            <person name="Arkin A.P."/>
            <person name="Deutschbauer A."/>
        </authorList>
    </citation>
    <scope>NUCLEOTIDE SEQUENCE [LARGE SCALE GENOMIC DNA]</scope>
    <source>
        <strain evidence="4">4G11</strain>
    </source>
</reference>
<evidence type="ECO:0000313" key="5">
    <source>
        <dbReference type="Proteomes" id="UP000031843"/>
    </source>
</evidence>
<evidence type="ECO:0000256" key="1">
    <source>
        <dbReference type="SAM" id="MobiDB-lite"/>
    </source>
</evidence>
<feature type="domain" description="AtuA-like ferredoxin-fold" evidence="3">
    <location>
        <begin position="501"/>
        <end position="599"/>
    </location>
</feature>
<name>A0A0C4YRX5_9BURK</name>
<sequence>MNKQSRQGKENVRIGGASGFWGDSAIGPVQLVDKGDIDYLVFDYLAELTMSLLAAARLKNPEAGYALDFVSGALRSVLKPAMEKGIRIVSNAGGVNPRACAAAVRKLAEELGVTVRVAVVDGDDLLPQLDALRAAGTRDMQSGAAMPARILTANAYLGAVPIRAALDAGADIVITGRCVDSAVTLGVLMHEFNWSPTDYDLLCAGSLAGHIIECGCQATGGLHTDWEQVPDWANIGYPVVTCRADGTFLVGKPPGTGGLVSPATVGEQMLYEIGDPAAYLLPDVICDFTGVTLRQAGPDLVEVRGAKGRPPTASYKVSATYADGYRCSAQLTIVGFDAVRKARRSGEAFLARTRGMLARAGQPDFTETRLDVLGTAAAFGPHVPQPALFEAVMWLAVTHPDKRALELFAREIAPAGTSWSPGTTGVGGRPSVSMAIKQFPFLVPKTRVQPAVWLDEQPVPLPATLACASDTPTGPVPAGRPARASTPSAAATEPAADWVDVPLIRLAYGRSGDKGDFSNIGIIARDAAYLPLIDAQLTEAAVAAFLAHNVKGRVTRYFLPGIGAFNFLCEQALGGGGMASLRNDPLGKGMGQVLLAMPVRVPPALARSLGA</sequence>